<evidence type="ECO:0000256" key="2">
    <source>
        <dbReference type="ARBA" id="ARBA00022759"/>
    </source>
</evidence>
<feature type="compositionally biased region" description="Basic residues" evidence="9">
    <location>
        <begin position="323"/>
        <end position="333"/>
    </location>
</feature>
<dbReference type="InterPro" id="IPR035901">
    <property type="entry name" value="GIY-YIG_endonuc_sf"/>
</dbReference>
<evidence type="ECO:0000256" key="8">
    <source>
        <dbReference type="HAMAP-Rule" id="MF_03100"/>
    </source>
</evidence>
<comment type="function">
    <text evidence="8">Catalytic subunit of the SLX1-SLX4 structure-specific endonuclease that resolves DNA secondary structures generated during DNA repair and recombination. Has endonuclease activity towards branched DNA substrates, introducing single-strand cuts in duplex DNA close to junctions with ss-DNA.</text>
</comment>
<dbReference type="GO" id="GO:0017108">
    <property type="term" value="F:5'-flap endonuclease activity"/>
    <property type="evidence" value="ECO:0007669"/>
    <property type="project" value="InterPro"/>
</dbReference>
<comment type="subunit">
    <text evidence="8">Forms a heterodimer with SLX4.</text>
</comment>
<accession>A0A5M8PWM3</accession>
<protein>
    <submittedName>
        <fullName evidence="11">Structure-specific endonuclease subunit slx1</fullName>
    </submittedName>
</protein>
<dbReference type="PROSITE" id="PS50164">
    <property type="entry name" value="GIY_YIG"/>
    <property type="match status" value="1"/>
</dbReference>
<dbReference type="InterPro" id="IPR000305">
    <property type="entry name" value="GIY-YIG_endonuc"/>
</dbReference>
<keyword evidence="3 8" id="KW-0227">DNA damage</keyword>
<evidence type="ECO:0000256" key="5">
    <source>
        <dbReference type="ARBA" id="ARBA00023172"/>
    </source>
</evidence>
<dbReference type="CDD" id="cd10455">
    <property type="entry name" value="GIY-YIG_SLX1"/>
    <property type="match status" value="1"/>
</dbReference>
<dbReference type="Pfam" id="PF01541">
    <property type="entry name" value="GIY-YIG"/>
    <property type="match status" value="1"/>
</dbReference>
<dbReference type="GO" id="GO:0033557">
    <property type="term" value="C:Slx1-Slx4 complex"/>
    <property type="evidence" value="ECO:0007669"/>
    <property type="project" value="UniProtKB-UniRule"/>
</dbReference>
<evidence type="ECO:0000256" key="6">
    <source>
        <dbReference type="ARBA" id="ARBA00023204"/>
    </source>
</evidence>
<dbReference type="InterPro" id="IPR048749">
    <property type="entry name" value="SLX1_C"/>
</dbReference>
<evidence type="ECO:0000256" key="4">
    <source>
        <dbReference type="ARBA" id="ARBA00022801"/>
    </source>
</evidence>
<dbReference type="PANTHER" id="PTHR20208:SF10">
    <property type="entry name" value="STRUCTURE-SPECIFIC ENDONUCLEASE SUBUNIT SLX1"/>
    <property type="match status" value="1"/>
</dbReference>
<dbReference type="AlphaFoldDB" id="A0A5M8PWM3"/>
<dbReference type="SUPFAM" id="SSF82771">
    <property type="entry name" value="GIY-YIG endonuclease"/>
    <property type="match status" value="1"/>
</dbReference>
<dbReference type="InterPro" id="IPR013083">
    <property type="entry name" value="Znf_RING/FYVE/PHD"/>
</dbReference>
<dbReference type="Proteomes" id="UP000324767">
    <property type="component" value="Unassembled WGS sequence"/>
</dbReference>
<comment type="cofactor">
    <cofactor evidence="8">
        <name>a divalent metal cation</name>
        <dbReference type="ChEBI" id="CHEBI:60240"/>
    </cofactor>
</comment>
<reference evidence="11 12" key="1">
    <citation type="submission" date="2019-09" db="EMBL/GenBank/DDBJ databases">
        <title>The hologenome of the rock-dwelling lichen Lasallia pustulata.</title>
        <authorList>
            <person name="Greshake Tzovaras B."/>
            <person name="Segers F."/>
            <person name="Bicker A."/>
            <person name="Dal Grande F."/>
            <person name="Otte J."/>
            <person name="Hankeln T."/>
            <person name="Schmitt I."/>
            <person name="Ebersberger I."/>
        </authorList>
    </citation>
    <scope>NUCLEOTIDE SEQUENCE [LARGE SCALE GENOMIC DNA]</scope>
    <source>
        <strain evidence="11">A1-1</strain>
    </source>
</reference>
<evidence type="ECO:0000313" key="11">
    <source>
        <dbReference type="EMBL" id="KAA6413491.1"/>
    </source>
</evidence>
<feature type="region of interest" description="Disordered" evidence="9">
    <location>
        <begin position="29"/>
        <end position="50"/>
    </location>
</feature>
<keyword evidence="6 8" id="KW-0234">DNA repair</keyword>
<keyword evidence="2 8" id="KW-0255">Endonuclease</keyword>
<dbReference type="EMBL" id="VXIT01000004">
    <property type="protein sequence ID" value="KAA6413491.1"/>
    <property type="molecule type" value="Genomic_DNA"/>
</dbReference>
<comment type="subcellular location">
    <subcellularLocation>
        <location evidence="8">Nucleus</location>
    </subcellularLocation>
</comment>
<feature type="region of interest" description="Disordered" evidence="9">
    <location>
        <begin position="178"/>
        <end position="210"/>
    </location>
</feature>
<name>A0A5M8PWM3_9LECA</name>
<dbReference type="OrthoDB" id="24645at2759"/>
<evidence type="ECO:0000259" key="10">
    <source>
        <dbReference type="PROSITE" id="PS50164"/>
    </source>
</evidence>
<keyword evidence="7 8" id="KW-0539">Nucleus</keyword>
<proteinExistence type="inferred from homology"/>
<sequence length="421" mass="47392">MDLRPIPAFYCCYLLRSSVRHSSLYVGSTPNPPRRLAQHNGISKGGAARTSRKHLRPWEMACIVTGFPSSIAALQFEWAWQNTHLTRHIAEDQRITVRETRIRVSPKSGRTRRHPARPRISLIDKLSNLHLLLRVPSFSHWPLEIRFFCEDVFQVWQRWCARAEDETRPGVRLVLDVKPAEETAQDNEAPPSAQATREERKGSNHGQGGVDGIDVGYRSMKAYVEKSLFLLAEGEATKCAVCTKELRTQVTTAVVCPKEGCRTASHMTCLAKRFLGENGSDRPLVPMNGSCPGCNAALKWIDLVKEMSLRIRGEKEVAQLMRKPRQRKTKVPKGKSTLPSGVVGSSDEEDFDDGLLDADIVDEPLLEDEWVYRDEDDDDMNLLTTAASESRTPSPVRFGKPDQTLEMVIEDSDWDNAEVLD</sequence>
<organism evidence="11 12">
    <name type="scientific">Lasallia pustulata</name>
    <dbReference type="NCBI Taxonomy" id="136370"/>
    <lineage>
        <taxon>Eukaryota</taxon>
        <taxon>Fungi</taxon>
        <taxon>Dikarya</taxon>
        <taxon>Ascomycota</taxon>
        <taxon>Pezizomycotina</taxon>
        <taxon>Lecanoromycetes</taxon>
        <taxon>OSLEUM clade</taxon>
        <taxon>Umbilicariomycetidae</taxon>
        <taxon>Umbilicariales</taxon>
        <taxon>Umbilicariaceae</taxon>
        <taxon>Lasallia</taxon>
    </lineage>
</organism>
<dbReference type="Gene3D" id="3.40.1440.10">
    <property type="entry name" value="GIY-YIG endonuclease"/>
    <property type="match status" value="1"/>
</dbReference>
<evidence type="ECO:0000256" key="1">
    <source>
        <dbReference type="ARBA" id="ARBA00022722"/>
    </source>
</evidence>
<comment type="similarity">
    <text evidence="8">Belongs to the SLX1 family.</text>
</comment>
<feature type="domain" description="GIY-YIG" evidence="10">
    <location>
        <begin position="8"/>
        <end position="90"/>
    </location>
</feature>
<dbReference type="Gene3D" id="3.30.40.10">
    <property type="entry name" value="Zinc/RING finger domain, C3HC4 (zinc finger)"/>
    <property type="match status" value="1"/>
</dbReference>
<gene>
    <name evidence="11" type="ORF">FRX48_03237</name>
</gene>
<dbReference type="FunFam" id="3.40.1440.10:FF:000006">
    <property type="entry name" value="Structure-specific endonuclease subunit SLX1"/>
    <property type="match status" value="1"/>
</dbReference>
<comment type="caution">
    <text evidence="8">Lacks conserved residue(s) required for the propagation of feature annotation.</text>
</comment>
<dbReference type="InterPro" id="IPR027520">
    <property type="entry name" value="Slx1"/>
</dbReference>
<dbReference type="Pfam" id="PF21202">
    <property type="entry name" value="SLX1_C"/>
    <property type="match status" value="1"/>
</dbReference>
<evidence type="ECO:0000256" key="3">
    <source>
        <dbReference type="ARBA" id="ARBA00022763"/>
    </source>
</evidence>
<dbReference type="PANTHER" id="PTHR20208">
    <property type="entry name" value="STRUCTURE-SPECIFIC ENDONUCLEASE SUBUNIT SLX1"/>
    <property type="match status" value="1"/>
</dbReference>
<keyword evidence="5 8" id="KW-0233">DNA recombination</keyword>
<feature type="region of interest" description="Disordered" evidence="9">
    <location>
        <begin position="323"/>
        <end position="349"/>
    </location>
</feature>
<evidence type="ECO:0000256" key="7">
    <source>
        <dbReference type="ARBA" id="ARBA00023242"/>
    </source>
</evidence>
<comment type="caution">
    <text evidence="11">The sequence shown here is derived from an EMBL/GenBank/DDBJ whole genome shotgun (WGS) entry which is preliminary data.</text>
</comment>
<dbReference type="GO" id="GO:0008821">
    <property type="term" value="F:crossover junction DNA endonuclease activity"/>
    <property type="evidence" value="ECO:0007669"/>
    <property type="project" value="TreeGrafter"/>
</dbReference>
<evidence type="ECO:0000313" key="12">
    <source>
        <dbReference type="Proteomes" id="UP000324767"/>
    </source>
</evidence>
<dbReference type="InterPro" id="IPR050381">
    <property type="entry name" value="SLX1_endonuclease"/>
</dbReference>
<evidence type="ECO:0000256" key="9">
    <source>
        <dbReference type="SAM" id="MobiDB-lite"/>
    </source>
</evidence>
<dbReference type="HAMAP" id="MF_03100">
    <property type="entry name" value="Endonuc_su_Slx1"/>
    <property type="match status" value="1"/>
</dbReference>
<dbReference type="GO" id="GO:0000724">
    <property type="term" value="P:double-strand break repair via homologous recombination"/>
    <property type="evidence" value="ECO:0007669"/>
    <property type="project" value="TreeGrafter"/>
</dbReference>
<keyword evidence="1 8" id="KW-0540">Nuclease</keyword>
<keyword evidence="4 8" id="KW-0378">Hydrolase</keyword>